<name>A0A735VS34_SALDZ</name>
<dbReference type="InterPro" id="IPR006626">
    <property type="entry name" value="PbH1"/>
</dbReference>
<evidence type="ECO:0000256" key="2">
    <source>
        <dbReference type="ARBA" id="ARBA00022525"/>
    </source>
</evidence>
<protein>
    <submittedName>
        <fullName evidence="7">Filamentous hemagglutinin N-terminal domain-containing protein</fullName>
    </submittedName>
</protein>
<sequence>MNKIYKLKFDKRRNELVVVSEITAGMGKEKSTGHLADLSAISPFRKLLGTLTPLALLTGLIISLFPGMALANPDLPTGGQIVGGQGNISTSGNQMTIHQQTQNMATNWHSFDIGKNNTVQFVQPDSSSVALNRVTGASGSQIMGTLKANGQVFILNPNGVLFGKGARVNVAGLVASTKNINTADFMKGQYTLSGEGNPGSQVVNQGSLTTSKGGYIVLAGERVSNSGTVTTPGGKTVLAAGKTVTLQLDNGGLTSVSVDGSVVNALVENRGLISASNGQVYLTAKGRGMLLNTVVNNSGTIEAKGLENRGGEIVLNGGDSGVVSQSGTLLADSHTGQGGKITLEGQNIHLAGNSLTSATGKTGGGEVYVGGGWQGKDGRIRNASKVVMDKTATVDVSATDAGNGGTAVLWSDDYTNFRGAVLAKGGSLSGNGGRVETSSRNNLQAFGDVDASAPVGKGGEWLLDPLDVTIVGDADNAGITETGKGTGGAGLDVDTDHTFSPSAAGAKVSATKISEQLSAGTSVTVDTHGDGEQQGNITVAGNASIKKTAGGDATLTLKADKNITFAQASYYGRTDKNNGTIVSTSTGGKLNLNLLTGNSGQDGAVAFGSYVRLHLNGGDALIGPANASAGRTSVSFSNDGSIDAGNITLNTSGGVTGNFYALNASGNLTVNGPLSVSAGYNITSELAAGNLLNITAGTGDIRFTATTTEGDGARGKILVSGTNGVNIRANNGQLFMNAVDKSKNTINISSSNGPVNISGVIQDGSNALALTNVNISSKGQTTLNGTTYWGQGVVLSGLNITAEGDVDINGIARQLSSGTPGGASSDGIIVSGSNISSTGGNVSLSGFSGTDYRNPTHGAVTVSSSNITADTTSGKILLNGTTESTTGLKITGSNFTAASMNITGVATKQGTGFSLTGSHLLGKLTDLTNVTLSSAGSAAGVTNALDSDIIIDSNRETLLAKRIENMTTVDMGGNAIFADTDKDTKGWTKDYSLDDLPYHGWIFNNTSVTAGGDVNLKGAGFTNSTVSISSGNLSIDNRGSVPLTGTTITVSEGAVKVHSGAGNIDLNSGNISAKNDITLKASAGSITVSGTNTTIKANITSTNGNISLSAYNPGMGSVTGINLRNTNITAREGNITVNGTTPGQFSGVRLQNIDMLANSENGVIDIYGESSGLSDTEGEHGSLRLAGVNNFSASMTRLHGENTRNTNNVSKNIADLSGAGLAFYADSRASADNAKTSFTGNVQLTGESVQGLGINFFRDKTWLSFSNGNVNITGRLTGEAVPTQGGTSAAIGTHTIYGRSPAGANIELNNSNLLITADATSTHNHKIPGFAATTPEASENFANGFTFTGNGSVHIIGKSNKAPGVNTRVFNNTGLHGNFTVEGSSTSGNGVEMDKRNLINLTGASIKGNSGSAYGVFINNTDGNSLVDLNNNVIQGTSITSDGINIKGSNVTITNGTLKGNATSGTGAGISLNGGSKYILDGVTITGQSADGAGVSVGGALTVNNGTRVEGASSGSGAGVSVAGTLTTDSGAGVTLTGKSASGDGVQVAGETSLNNAIVNGTSASGTGTNIKGPLTVSGTTGIKGTSVSGAGLNIAKTVTVTTADKDNITFSGTSTEKEGVILGSNIDGGTVTGTSTSGDGVVLAENAVVKATTVKGSSTTGSGVNVTGNVKLDETTAGNLKASSVSGSGLTLSEGADVHVVQSSDMTTPVTAGQVLEGTSTTGSGVTVAGNASVSGAILKGNATAENGAGVTLKGGKLTLSDNISGVEAGATGNGNALVLDNAEVDAKGYRESTTGEKDYTLSATVTGDGTAVKSVGESTLTSVKLNATSAGNGSGLKVDGGTLTSDREITASSSGEQGTAVVLNGGSLRGTGETPVVVSVSAPGNNGVAVKVEKAVSADSDVVSSSLKNIELKASSDKGTVLDVSGDLSSDQNISVSTTGGTALVMNGGGLTSADKTKPVTITASATGDTGTAVKVEKVQTTEGVQVSSSLKDVILVSSSTKGDALNVAGKLETQNAVLKTSTPDTGTALNISGGEIHSLGQTTLNATAETGHAAVITGGKLTGEGDNALVLTATTTSANPAVDISGDSDISNGSVKGENKGAGTAVKQAGHTIMTNADVSGKSASGTGAVVSGTVELADSGLNGTSETGTGSQVEAGAKVTSTGTSVLSGEATGSDGKGTVVSGEISGGKVTGVATNGPALTLENGAKVKDAGVSGKSGSGTGAVVNGTVELADSGLNGTSETGTGSQVETGAKVTSTGTSVLSGEATGNNGKGTVVSGEISGGKVTGVATNGPALTLENGAKVKDAGVSGKSGSGTGAVVNGTVELADSGLNGTTGSGKGTVISGTLTQDANSSVSGNSEGQGTGMQLESTSVVSGGMLTATSVGGTGLQVEKGSRAENVVISAQTVTGKAIAGEDNALKAVGNTSISTVGEPGNTKISGSVNPAPGGTPSGAVAEALGNKLSESIAALQKVLDTKLADLDGLQQTMTTLQMQFDQAVRTGAVGQADLKRLEMAVNGLSVRLHTAAELKDAFSALKGDTGSLEARQNKADALSTGLQALTLPAAGDISAVAGELGAAKALQSATVSLQGSLATRAEEESVVRHLLDSLQQQLKDAQEKGTAGGTVLSGIQTQLESLGQQQRLYMEALARIRQGLATVSGDGSTPVAGRQESVNRLQTALSGVSGVSGIQVSELGRQLQRATTGYAQLVATVQEQGSVNAQTPLQNREQQDSFHAGGEPRLPVHGYQAQPQNVDVSLCDSDGCRTMTLDAGKPSLSRVAAATESR</sequence>
<dbReference type="InterPro" id="IPR050909">
    <property type="entry name" value="Bact_Autotransporter_VF"/>
</dbReference>
<feature type="region of interest" description="Disordered" evidence="4">
    <location>
        <begin position="2728"/>
        <end position="2748"/>
    </location>
</feature>
<dbReference type="InterPro" id="IPR008638">
    <property type="entry name" value="FhaB/CdiA-like_TPS"/>
</dbReference>
<dbReference type="SMART" id="SM00710">
    <property type="entry name" value="PbH1"/>
    <property type="match status" value="9"/>
</dbReference>
<feature type="domain" description="Filamentous haemagglutinin FhaB/tRNA nuclease CdiA-like TPS" evidence="6">
    <location>
        <begin position="72"/>
        <end position="184"/>
    </location>
</feature>
<feature type="compositionally biased region" description="Polar residues" evidence="4">
    <location>
        <begin position="2145"/>
        <end position="2156"/>
    </location>
</feature>
<reference evidence="7" key="1">
    <citation type="journal article" date="2018" name="Genome Biol.">
        <title>SKESA: strategic k-mer extension for scrupulous assemblies.</title>
        <authorList>
            <person name="Souvorov A."/>
            <person name="Agarwala R."/>
            <person name="Lipman D.J."/>
        </authorList>
    </citation>
    <scope>NUCLEOTIDE SEQUENCE</scope>
    <source>
        <strain evidence="7">128-87</strain>
    </source>
</reference>
<evidence type="ECO:0000256" key="5">
    <source>
        <dbReference type="SAM" id="Phobius"/>
    </source>
</evidence>
<organism evidence="7">
    <name type="scientific">Salmonella enterica subsp. diarizonae serovar 48:i:z</name>
    <dbReference type="NCBI Taxonomy" id="1192842"/>
    <lineage>
        <taxon>Bacteria</taxon>
        <taxon>Pseudomonadati</taxon>
        <taxon>Pseudomonadota</taxon>
        <taxon>Gammaproteobacteria</taxon>
        <taxon>Enterobacterales</taxon>
        <taxon>Enterobacteriaceae</taxon>
        <taxon>Salmonella</taxon>
    </lineage>
</organism>
<evidence type="ECO:0000256" key="4">
    <source>
        <dbReference type="SAM" id="MobiDB-lite"/>
    </source>
</evidence>
<comment type="caution">
    <text evidence="7">The sequence shown here is derived from an EMBL/GenBank/DDBJ whole genome shotgun (WGS) entry which is preliminary data.</text>
</comment>
<evidence type="ECO:0000256" key="3">
    <source>
        <dbReference type="ARBA" id="ARBA00022729"/>
    </source>
</evidence>
<keyword evidence="2" id="KW-0964">Secreted</keyword>
<dbReference type="PANTHER" id="PTHR12338">
    <property type="entry name" value="AUTOTRANSPORTER"/>
    <property type="match status" value="1"/>
</dbReference>
<dbReference type="Pfam" id="PF13018">
    <property type="entry name" value="ESPR"/>
    <property type="match status" value="1"/>
</dbReference>
<keyword evidence="5" id="KW-0472">Membrane</keyword>
<accession>A0A735VS34</accession>
<proteinExistence type="predicted"/>
<evidence type="ECO:0000313" key="7">
    <source>
        <dbReference type="EMBL" id="HAE7123016.1"/>
    </source>
</evidence>
<dbReference type="InterPro" id="IPR011050">
    <property type="entry name" value="Pectin_lyase_fold/virulence"/>
</dbReference>
<feature type="region of interest" description="Disordered" evidence="4">
    <location>
        <begin position="2143"/>
        <end position="2184"/>
    </location>
</feature>
<dbReference type="PANTHER" id="PTHR12338:SF8">
    <property type="entry name" value="HEME_HEMOPEXIN-BINDING PROTEIN"/>
    <property type="match status" value="1"/>
</dbReference>
<gene>
    <name evidence="7" type="ORF">GND69_002793</name>
</gene>
<keyword evidence="5" id="KW-0812">Transmembrane</keyword>
<feature type="transmembrane region" description="Helical" evidence="5">
    <location>
        <begin position="47"/>
        <end position="71"/>
    </location>
</feature>
<reference evidence="7" key="2">
    <citation type="submission" date="2018-07" db="EMBL/GenBank/DDBJ databases">
        <authorList>
            <consortium name="NCBI Pathogen Detection Project"/>
        </authorList>
    </citation>
    <scope>NUCLEOTIDE SEQUENCE</scope>
    <source>
        <strain evidence="7">128-87</strain>
    </source>
</reference>
<evidence type="ECO:0000259" key="6">
    <source>
        <dbReference type="SMART" id="SM00912"/>
    </source>
</evidence>
<dbReference type="NCBIfam" id="TIGR01901">
    <property type="entry name" value="adhes_NPXG"/>
    <property type="match status" value="1"/>
</dbReference>
<dbReference type="InterPro" id="IPR024973">
    <property type="entry name" value="ESPR"/>
</dbReference>
<evidence type="ECO:0000256" key="1">
    <source>
        <dbReference type="ARBA" id="ARBA00004613"/>
    </source>
</evidence>
<comment type="subcellular location">
    <subcellularLocation>
        <location evidence="1">Secreted</location>
    </subcellularLocation>
</comment>
<dbReference type="SMART" id="SM00912">
    <property type="entry name" value="Haemagg_act"/>
    <property type="match status" value="1"/>
</dbReference>
<dbReference type="EMBL" id="DAASUW010000016">
    <property type="protein sequence ID" value="HAE7123016.1"/>
    <property type="molecule type" value="Genomic_DNA"/>
</dbReference>
<keyword evidence="3" id="KW-0732">Signal</keyword>
<dbReference type="SUPFAM" id="SSF51126">
    <property type="entry name" value="Pectin lyase-like"/>
    <property type="match status" value="1"/>
</dbReference>
<dbReference type="Gene3D" id="2.160.20.10">
    <property type="entry name" value="Single-stranded right-handed beta-helix, Pectin lyase-like"/>
    <property type="match status" value="1"/>
</dbReference>
<dbReference type="InterPro" id="IPR012334">
    <property type="entry name" value="Pectin_lyas_fold"/>
</dbReference>
<keyword evidence="5" id="KW-1133">Transmembrane helix</keyword>
<dbReference type="GO" id="GO:0005576">
    <property type="term" value="C:extracellular region"/>
    <property type="evidence" value="ECO:0007669"/>
    <property type="project" value="UniProtKB-SubCell"/>
</dbReference>
<dbReference type="Pfam" id="PF05860">
    <property type="entry name" value="TPS"/>
    <property type="match status" value="1"/>
</dbReference>